<gene>
    <name evidence="3" type="ORF">GCM10011577_02750</name>
</gene>
<feature type="compositionally biased region" description="Basic and acidic residues" evidence="1">
    <location>
        <begin position="115"/>
        <end position="125"/>
    </location>
</feature>
<feature type="domain" description="UBP-type" evidence="2">
    <location>
        <begin position="35"/>
        <end position="86"/>
    </location>
</feature>
<evidence type="ECO:0000259" key="2">
    <source>
        <dbReference type="Pfam" id="PF02148"/>
    </source>
</evidence>
<dbReference type="SUPFAM" id="SSF57850">
    <property type="entry name" value="RING/U-box"/>
    <property type="match status" value="1"/>
</dbReference>
<accession>A0ABQ1XAU2</accession>
<evidence type="ECO:0000256" key="1">
    <source>
        <dbReference type="SAM" id="MobiDB-lite"/>
    </source>
</evidence>
<dbReference type="Pfam" id="PF02148">
    <property type="entry name" value="zf-UBP"/>
    <property type="match status" value="1"/>
</dbReference>
<reference evidence="4" key="1">
    <citation type="journal article" date="2019" name="Int. J. Syst. Evol. Microbiol.">
        <title>The Global Catalogue of Microorganisms (GCM) 10K type strain sequencing project: providing services to taxonomists for standard genome sequencing and annotation.</title>
        <authorList>
            <consortium name="The Broad Institute Genomics Platform"/>
            <consortium name="The Broad Institute Genome Sequencing Center for Infectious Disease"/>
            <person name="Wu L."/>
            <person name="Ma J."/>
        </authorList>
    </citation>
    <scope>NUCLEOTIDE SEQUENCE [LARGE SCALE GENOMIC DNA]</scope>
    <source>
        <strain evidence="4">CGMCC 1.1927</strain>
    </source>
</reference>
<protein>
    <recommendedName>
        <fullName evidence="2">UBP-type domain-containing protein</fullName>
    </recommendedName>
</protein>
<dbReference type="RefSeq" id="WP_409372346.1">
    <property type="nucleotide sequence ID" value="NZ_BMKU01000001.1"/>
</dbReference>
<evidence type="ECO:0000313" key="4">
    <source>
        <dbReference type="Proteomes" id="UP000596938"/>
    </source>
</evidence>
<organism evidence="3 4">
    <name type="scientific">Pseudarthrobacter polychromogenes</name>
    <dbReference type="NCBI Taxonomy" id="1676"/>
    <lineage>
        <taxon>Bacteria</taxon>
        <taxon>Bacillati</taxon>
        <taxon>Actinomycetota</taxon>
        <taxon>Actinomycetes</taxon>
        <taxon>Micrococcales</taxon>
        <taxon>Micrococcaceae</taxon>
        <taxon>Pseudarthrobacter</taxon>
    </lineage>
</organism>
<proteinExistence type="predicted"/>
<dbReference type="Gene3D" id="3.30.40.10">
    <property type="entry name" value="Zinc/RING finger domain, C3HC4 (zinc finger)"/>
    <property type="match status" value="1"/>
</dbReference>
<dbReference type="Proteomes" id="UP000596938">
    <property type="component" value="Unassembled WGS sequence"/>
</dbReference>
<feature type="region of interest" description="Disordered" evidence="1">
    <location>
        <begin position="92"/>
        <end position="132"/>
    </location>
</feature>
<feature type="compositionally biased region" description="Pro residues" evidence="1">
    <location>
        <begin position="97"/>
        <end position="111"/>
    </location>
</feature>
<dbReference type="EMBL" id="BMKU01000001">
    <property type="protein sequence ID" value="GGG84572.1"/>
    <property type="molecule type" value="Genomic_DNA"/>
</dbReference>
<dbReference type="InterPro" id="IPR001607">
    <property type="entry name" value="Znf_UBP"/>
</dbReference>
<name>A0ABQ1XAU2_9MICC</name>
<sequence>MDMEYPLEDRPIAGINLAATPSGTGCLECLGGDGPGWWLHLRRCAQCGHIGCCDSSPSQHASAHVRKAGHPVMRSFEPGEAWFYEHTTKKFFRGPRLPDPQSRPPEQPAPAPADKVPEDWRDRLHPVGSDPE</sequence>
<keyword evidence="4" id="KW-1185">Reference proteome</keyword>
<evidence type="ECO:0000313" key="3">
    <source>
        <dbReference type="EMBL" id="GGG84572.1"/>
    </source>
</evidence>
<dbReference type="InterPro" id="IPR013083">
    <property type="entry name" value="Znf_RING/FYVE/PHD"/>
</dbReference>
<comment type="caution">
    <text evidence="3">The sequence shown here is derived from an EMBL/GenBank/DDBJ whole genome shotgun (WGS) entry which is preliminary data.</text>
</comment>